<feature type="region of interest" description="Disordered" evidence="2">
    <location>
        <begin position="420"/>
        <end position="440"/>
    </location>
</feature>
<dbReference type="OrthoDB" id="2528184at2759"/>
<dbReference type="InParanoid" id="A0A0D0DWG5"/>
<feature type="compositionally biased region" description="Polar residues" evidence="2">
    <location>
        <begin position="309"/>
        <end position="330"/>
    </location>
</feature>
<evidence type="ECO:0000256" key="2">
    <source>
        <dbReference type="SAM" id="MobiDB-lite"/>
    </source>
</evidence>
<feature type="compositionally biased region" description="Acidic residues" evidence="2">
    <location>
        <begin position="643"/>
        <end position="665"/>
    </location>
</feature>
<name>A0A0D0DWG5_9AGAM</name>
<feature type="compositionally biased region" description="Low complexity" evidence="2">
    <location>
        <begin position="666"/>
        <end position="679"/>
    </location>
</feature>
<reference evidence="4" key="2">
    <citation type="submission" date="2015-01" db="EMBL/GenBank/DDBJ databases">
        <title>Evolutionary Origins and Diversification of the Mycorrhizal Mutualists.</title>
        <authorList>
            <consortium name="DOE Joint Genome Institute"/>
            <consortium name="Mycorrhizal Genomics Consortium"/>
            <person name="Kohler A."/>
            <person name="Kuo A."/>
            <person name="Nagy L.G."/>
            <person name="Floudas D."/>
            <person name="Copeland A."/>
            <person name="Barry K.W."/>
            <person name="Cichocki N."/>
            <person name="Veneault-Fourrey C."/>
            <person name="LaButti K."/>
            <person name="Lindquist E.A."/>
            <person name="Lipzen A."/>
            <person name="Lundell T."/>
            <person name="Morin E."/>
            <person name="Murat C."/>
            <person name="Riley R."/>
            <person name="Ohm R."/>
            <person name="Sun H."/>
            <person name="Tunlid A."/>
            <person name="Henrissat B."/>
            <person name="Grigoriev I.V."/>
            <person name="Hibbett D.S."/>
            <person name="Martin F."/>
        </authorList>
    </citation>
    <scope>NUCLEOTIDE SEQUENCE [LARGE SCALE GENOMIC DNA]</scope>
    <source>
        <strain evidence="4">Ve08.2h10</strain>
    </source>
</reference>
<dbReference type="STRING" id="930991.A0A0D0DWG5"/>
<feature type="compositionally biased region" description="Low complexity" evidence="2">
    <location>
        <begin position="913"/>
        <end position="967"/>
    </location>
</feature>
<accession>A0A0D0DWG5</accession>
<feature type="compositionally biased region" description="Acidic residues" evidence="2">
    <location>
        <begin position="214"/>
        <end position="225"/>
    </location>
</feature>
<dbReference type="HOGENOM" id="CLU_004656_0_0_1"/>
<evidence type="ECO:0000256" key="1">
    <source>
        <dbReference type="SAM" id="Coils"/>
    </source>
</evidence>
<sequence>MDPTIDAFRKVQDSETAAKQRFESFKMGGGAPLHNLHNFSKNAHARTRSGNNSISSFSSLSISVSTPSIPSSDSSSSSTNVPSNPPSKRPNSHHRRRSSLSTRRESAELMGVSLPDLPIAHSDDNLNLGDKDSIRRRALWALEGKPDLTFSKVEIPDITSPDVTKSFEFPTKPSFPPGSGLSGHGISSLMGKRDSFGKMRGSTAASKDQLGTLLEEEEEEEEDTQTLDQAVEQSKEIPTAIKALPAKTSSRPRPASLNLRPLSLVQGTVVNCATGSLPTPTLTPSPRPNGLRPLALTPNYDAFPINANDMPSNSGQQVTFPPSSKRSSYSFGDDTPSPYGFGEKRRSSISYKRSLELTPRDMAVLPSPSMTPIERKFSGPSDHSTPVEQPLTAAEQHFLFRSHNVLLARLTELERTLRNRSRPVSYASEASASSSEPSDEMLQLISDLKNERDELKRDVDGWRQRVADSDKQADMLAKRIEVERRDAWVARSRLGLLEVEKAGLEKVVEEKASAFDQSITENAALIRERDWMKDEIMKLNTRLKDADAAVDECMRLRVALEQERVRREELEKLLDDAGLLNTPTLPHIMNAPVKRPPFPVRPVIMRPRGLGFQSIDSESSTTDVESVDDSFTKAEFTLDAVAEEDAEYSEEDDGLAGYEDEEDSDLSFSSPGGSSIGSGDELDIKQTVLVAADDAVNRLNSCPVPKKPTHTPHWSLSKTWTFPRGKTPALVQQNDEIDRFFGCLDDVDTTPPLGSEEMSKGMFSCAFGSATDDDEMPPFILPSHVGVVVGSPSSGTLDIVPEEDEEEGYADDENDDLVGEEVDGGIRFTFNAPPIICVTPPPEISVTSPPEIRITPPEKSTTLPAPIGPVPNPFVTRKPVPIYEPFDDGEEDAPSTFRFPGTKVQAIEPVTPPAASSPSTSDSGSRPASRNAASPSSIPRATSLRSFSPRTPPTSSTPSKSTTSRFTAPMGYSGSAFVTPPLKSPSFIPQPVTSPTSSKYTTSTKVRMLVSSVHSKQGLSGATNGSTFKPQLKLSMSTPNSFFSYASQPTIPCPHPDAQGPRKVAVPRRR</sequence>
<feature type="coiled-coil region" evidence="1">
    <location>
        <begin position="543"/>
        <end position="580"/>
    </location>
</feature>
<feature type="region of interest" description="Disordered" evidence="2">
    <location>
        <begin position="276"/>
        <end position="344"/>
    </location>
</feature>
<feature type="region of interest" description="Disordered" evidence="2">
    <location>
        <begin position="1013"/>
        <end position="1032"/>
    </location>
</feature>
<proteinExistence type="predicted"/>
<feature type="region of interest" description="Disordered" evidence="2">
    <location>
        <begin position="26"/>
        <end position="106"/>
    </location>
</feature>
<feature type="compositionally biased region" description="Low complexity" evidence="2">
    <location>
        <begin position="425"/>
        <end position="436"/>
    </location>
</feature>
<feature type="region of interest" description="Disordered" evidence="2">
    <location>
        <begin position="841"/>
        <end position="872"/>
    </location>
</feature>
<feature type="compositionally biased region" description="Low complexity" evidence="2">
    <location>
        <begin position="991"/>
        <end position="1002"/>
    </location>
</feature>
<feature type="region of interest" description="Disordered" evidence="2">
    <location>
        <begin position="1047"/>
        <end position="1070"/>
    </location>
</feature>
<keyword evidence="4" id="KW-1185">Reference proteome</keyword>
<feature type="region of interest" description="Disordered" evidence="2">
    <location>
        <begin position="908"/>
        <end position="1002"/>
    </location>
</feature>
<gene>
    <name evidence="3" type="ORF">PAXRUDRAFT_131552</name>
</gene>
<organism evidence="3 4">
    <name type="scientific">Paxillus rubicundulus Ve08.2h10</name>
    <dbReference type="NCBI Taxonomy" id="930991"/>
    <lineage>
        <taxon>Eukaryota</taxon>
        <taxon>Fungi</taxon>
        <taxon>Dikarya</taxon>
        <taxon>Basidiomycota</taxon>
        <taxon>Agaricomycotina</taxon>
        <taxon>Agaricomycetes</taxon>
        <taxon>Agaricomycetidae</taxon>
        <taxon>Boletales</taxon>
        <taxon>Paxilineae</taxon>
        <taxon>Paxillaceae</taxon>
        <taxon>Paxillus</taxon>
    </lineage>
</organism>
<dbReference type="Proteomes" id="UP000054538">
    <property type="component" value="Unassembled WGS sequence"/>
</dbReference>
<feature type="region of interest" description="Disordered" evidence="2">
    <location>
        <begin position="168"/>
        <end position="231"/>
    </location>
</feature>
<keyword evidence="1" id="KW-0175">Coiled coil</keyword>
<feature type="compositionally biased region" description="Low complexity" evidence="2">
    <location>
        <begin position="49"/>
        <end position="82"/>
    </location>
</feature>
<dbReference type="EMBL" id="KN824852">
    <property type="protein sequence ID" value="KIK99713.1"/>
    <property type="molecule type" value="Genomic_DNA"/>
</dbReference>
<evidence type="ECO:0000313" key="3">
    <source>
        <dbReference type="EMBL" id="KIK99713.1"/>
    </source>
</evidence>
<feature type="region of interest" description="Disordered" evidence="2">
    <location>
        <begin position="643"/>
        <end position="681"/>
    </location>
</feature>
<reference evidence="3 4" key="1">
    <citation type="submission" date="2014-04" db="EMBL/GenBank/DDBJ databases">
        <authorList>
            <consortium name="DOE Joint Genome Institute"/>
            <person name="Kuo A."/>
            <person name="Kohler A."/>
            <person name="Jargeat P."/>
            <person name="Nagy L.G."/>
            <person name="Floudas D."/>
            <person name="Copeland A."/>
            <person name="Barry K.W."/>
            <person name="Cichocki N."/>
            <person name="Veneault-Fourrey C."/>
            <person name="LaButti K."/>
            <person name="Lindquist E.A."/>
            <person name="Lipzen A."/>
            <person name="Lundell T."/>
            <person name="Morin E."/>
            <person name="Murat C."/>
            <person name="Sun H."/>
            <person name="Tunlid A."/>
            <person name="Henrissat B."/>
            <person name="Grigoriev I.V."/>
            <person name="Hibbett D.S."/>
            <person name="Martin F."/>
            <person name="Nordberg H.P."/>
            <person name="Cantor M.N."/>
            <person name="Hua S.X."/>
        </authorList>
    </citation>
    <scope>NUCLEOTIDE SEQUENCE [LARGE SCALE GENOMIC DNA]</scope>
    <source>
        <strain evidence="3 4">Ve08.2h10</strain>
    </source>
</reference>
<dbReference type="AlphaFoldDB" id="A0A0D0DWG5"/>
<evidence type="ECO:0000313" key="4">
    <source>
        <dbReference type="Proteomes" id="UP000054538"/>
    </source>
</evidence>
<protein>
    <submittedName>
        <fullName evidence="3">Uncharacterized protein</fullName>
    </submittedName>
</protein>